<feature type="compositionally biased region" description="Low complexity" evidence="3">
    <location>
        <begin position="712"/>
        <end position="734"/>
    </location>
</feature>
<organism evidence="7 8">
    <name type="scientific">Chaetomium strumarium</name>
    <dbReference type="NCBI Taxonomy" id="1170767"/>
    <lineage>
        <taxon>Eukaryota</taxon>
        <taxon>Fungi</taxon>
        <taxon>Dikarya</taxon>
        <taxon>Ascomycota</taxon>
        <taxon>Pezizomycotina</taxon>
        <taxon>Sordariomycetes</taxon>
        <taxon>Sordariomycetidae</taxon>
        <taxon>Sordariales</taxon>
        <taxon>Chaetomiaceae</taxon>
        <taxon>Chaetomium</taxon>
    </lineage>
</organism>
<feature type="region of interest" description="Disordered" evidence="3">
    <location>
        <begin position="926"/>
        <end position="952"/>
    </location>
</feature>
<dbReference type="CDD" id="cd01446">
    <property type="entry name" value="DSP_MapKP"/>
    <property type="match status" value="1"/>
</dbReference>
<dbReference type="GeneID" id="87883795"/>
<dbReference type="InterPro" id="IPR001763">
    <property type="entry name" value="Rhodanese-like_dom"/>
</dbReference>
<sequence length="1048" mass="112650">MPPEPRMTDRPSYYTMKTSGPVPAGVSPQGLAHPHSRTTSQSYVTSKPTSTSPLASPKPPHGASNQPHRPPKLSPPTSRGSPQNDRAPSPNYFGLAVDPATADPRDSARVPRENWSSPSSSVKSFAAAIPKQLPLDANPEFEAFKKQVDANRAKVGFTLSNSNFNIISGSVHTPSASTPSALQRPRPPKWPVQGSDGSDFPFAQEPRLAAASLGLRDAPVGKADRDADSLHGDSAYVSGDSGRSSSVSLDPTSRLVSPPQPQPPFPVPVPEGYGIPPAVSGIVGRPSPQLLARSRNGSLSPVSPQQSGAAAVSQAPGAGGPMMLSPAELKELLERDEKDQSTKLLLLDLRVSPQFAQARVRGALNLCIPTTLLKRATFNLQKLQQTFQADRDQDKFSRWREATHLVVYDASSADQRDAVSALNMIKKFTNEGYSGPARILRGGFNAFATAYPSLIDISPLSASGPSPGLSLGGNSVSKGLQANLPPVFGGVLLPNADANPSPFFNNIRQNQDLVDGVGQMEIGVPPGLVQHSLPRWLREASEASDRGKKVSEKFLRIELTEQTRMREAYSVVKSVVSGRAAEEEATKVQLSGIEKGGKNRYKDILPFEHARVRLLGRPEGACDYVNASHLQANRTYKRYIASQGPLPATFEDFWSVVWDNDVRVIVMLTAESEGGQLKCHPYWKAMDYGAIKLRVLSEKKISLDLDKRRDPTNTTAAEDSTTSAHTSTAASDAALPPEVARKRAHTTTTLESGTAQSSNPFDHLASQAAPPAETPFVIIRKFALSHAAHPFTPIREITQLHYPSWPDFGAPAQPSHLLALVELANAMQHASLPLSTSVSRKNSIGTSDGAATSDGTAHTNPAGLTRAESDTSSLPVSWYDEPESSENSRPMLVHCSAGCGRTGAFCTVDSVIDMLKRQRLHMIHQHSGGSGAAAASRRPGTAGPSRECDGEGDTIMEEIGASRTANGPARNKPDIDTTWLEDDSIDLIAHTVEDFRGQRLSMVQSLRQFVLCYETVLEWIRRLQDSSGAGVVHPRGGRGRRATLNFSY</sequence>
<dbReference type="SUPFAM" id="SSF52799">
    <property type="entry name" value="(Phosphotyrosine protein) phosphatases II"/>
    <property type="match status" value="1"/>
</dbReference>
<comment type="caution">
    <text evidence="7">The sequence shown here is derived from an EMBL/GenBank/DDBJ whole genome shotgun (WGS) entry which is preliminary data.</text>
</comment>
<dbReference type="CDD" id="cd18533">
    <property type="entry name" value="PTP_fungal"/>
    <property type="match status" value="1"/>
</dbReference>
<gene>
    <name evidence="7" type="ORF">B0T15DRAFT_398744</name>
</gene>
<feature type="compositionally biased region" description="Polar residues" evidence="3">
    <location>
        <begin position="746"/>
        <end position="760"/>
    </location>
</feature>
<dbReference type="Pfam" id="PF00102">
    <property type="entry name" value="Y_phosphatase"/>
    <property type="match status" value="3"/>
</dbReference>
<dbReference type="PANTHER" id="PTHR19134:SF561">
    <property type="entry name" value="PROTEIN TYROSINE PHOSPHATASE 36E, ISOFORM A"/>
    <property type="match status" value="1"/>
</dbReference>
<dbReference type="PRINTS" id="PR00700">
    <property type="entry name" value="PRTYPHPHTASE"/>
</dbReference>
<feature type="region of interest" description="Disordered" evidence="3">
    <location>
        <begin position="166"/>
        <end position="202"/>
    </location>
</feature>
<feature type="region of interest" description="Disordered" evidence="3">
    <location>
        <begin position="834"/>
        <end position="889"/>
    </location>
</feature>
<feature type="region of interest" description="Disordered" evidence="3">
    <location>
        <begin position="1"/>
        <end position="124"/>
    </location>
</feature>
<dbReference type="InterPro" id="IPR050348">
    <property type="entry name" value="Protein-Tyr_Phosphatase"/>
</dbReference>
<name>A0AAJ0M003_9PEZI</name>
<feature type="domain" description="Tyrosine-protein phosphatase" evidence="4">
    <location>
        <begin position="598"/>
        <end position="1019"/>
    </location>
</feature>
<evidence type="ECO:0000259" key="6">
    <source>
        <dbReference type="PROSITE" id="PS50206"/>
    </source>
</evidence>
<dbReference type="AlphaFoldDB" id="A0AAJ0M003"/>
<reference evidence="7" key="1">
    <citation type="journal article" date="2023" name="Mol. Phylogenet. Evol.">
        <title>Genome-scale phylogeny and comparative genomics of the fungal order Sordariales.</title>
        <authorList>
            <person name="Hensen N."/>
            <person name="Bonometti L."/>
            <person name="Westerberg I."/>
            <person name="Brannstrom I.O."/>
            <person name="Guillou S."/>
            <person name="Cros-Aarteil S."/>
            <person name="Calhoun S."/>
            <person name="Haridas S."/>
            <person name="Kuo A."/>
            <person name="Mondo S."/>
            <person name="Pangilinan J."/>
            <person name="Riley R."/>
            <person name="LaButti K."/>
            <person name="Andreopoulos B."/>
            <person name="Lipzen A."/>
            <person name="Chen C."/>
            <person name="Yan M."/>
            <person name="Daum C."/>
            <person name="Ng V."/>
            <person name="Clum A."/>
            <person name="Steindorff A."/>
            <person name="Ohm R.A."/>
            <person name="Martin F."/>
            <person name="Silar P."/>
            <person name="Natvig D.O."/>
            <person name="Lalanne C."/>
            <person name="Gautier V."/>
            <person name="Ament-Velasquez S.L."/>
            <person name="Kruys A."/>
            <person name="Hutchinson M.I."/>
            <person name="Powell A.J."/>
            <person name="Barry K."/>
            <person name="Miller A.N."/>
            <person name="Grigoriev I.V."/>
            <person name="Debuchy R."/>
            <person name="Gladieux P."/>
            <person name="Hiltunen Thoren M."/>
            <person name="Johannesson H."/>
        </authorList>
    </citation>
    <scope>NUCLEOTIDE SEQUENCE</scope>
    <source>
        <strain evidence="7">CBS 333.67</strain>
    </source>
</reference>
<dbReference type="PROSITE" id="PS50206">
    <property type="entry name" value="RHODANESE_3"/>
    <property type="match status" value="1"/>
</dbReference>
<dbReference type="Proteomes" id="UP001273166">
    <property type="component" value="Unassembled WGS sequence"/>
</dbReference>
<feature type="compositionally biased region" description="Polar residues" evidence="3">
    <location>
        <begin position="37"/>
        <end position="54"/>
    </location>
</feature>
<dbReference type="EC" id="3.1.3.48" evidence="2"/>
<feature type="compositionally biased region" description="Polar residues" evidence="3">
    <location>
        <begin position="75"/>
        <end position="86"/>
    </location>
</feature>
<feature type="compositionally biased region" description="Pro residues" evidence="3">
    <location>
        <begin position="258"/>
        <end position="269"/>
    </location>
</feature>
<dbReference type="InterPro" id="IPR000242">
    <property type="entry name" value="PTP_cat"/>
</dbReference>
<feature type="region of interest" description="Disordered" evidence="3">
    <location>
        <begin position="707"/>
        <end position="767"/>
    </location>
</feature>
<evidence type="ECO:0000256" key="2">
    <source>
        <dbReference type="ARBA" id="ARBA00013064"/>
    </source>
</evidence>
<feature type="compositionally biased region" description="Basic and acidic residues" evidence="3">
    <location>
        <begin position="103"/>
        <end position="112"/>
    </location>
</feature>
<dbReference type="SUPFAM" id="SSF52821">
    <property type="entry name" value="Rhodanese/Cell cycle control phosphatase"/>
    <property type="match status" value="1"/>
</dbReference>
<feature type="compositionally biased region" description="Polar residues" evidence="3">
    <location>
        <begin position="834"/>
        <end position="859"/>
    </location>
</feature>
<dbReference type="SMART" id="SM00194">
    <property type="entry name" value="PTPc"/>
    <property type="match status" value="1"/>
</dbReference>
<dbReference type="InterPro" id="IPR000387">
    <property type="entry name" value="Tyr_Pase_dom"/>
</dbReference>
<comment type="similarity">
    <text evidence="1">Belongs to the protein-tyrosine phosphatase family. Non-receptor class subfamily.</text>
</comment>
<dbReference type="EMBL" id="JAUDZG010000005">
    <property type="protein sequence ID" value="KAK3303934.1"/>
    <property type="molecule type" value="Genomic_DNA"/>
</dbReference>
<feature type="region of interest" description="Disordered" evidence="3">
    <location>
        <begin position="219"/>
        <end position="324"/>
    </location>
</feature>
<reference evidence="7" key="2">
    <citation type="submission" date="2023-06" db="EMBL/GenBank/DDBJ databases">
        <authorList>
            <consortium name="Lawrence Berkeley National Laboratory"/>
            <person name="Mondo S.J."/>
            <person name="Hensen N."/>
            <person name="Bonometti L."/>
            <person name="Westerberg I."/>
            <person name="Brannstrom I.O."/>
            <person name="Guillou S."/>
            <person name="Cros-Aarteil S."/>
            <person name="Calhoun S."/>
            <person name="Haridas S."/>
            <person name="Kuo A."/>
            <person name="Pangilinan J."/>
            <person name="Riley R."/>
            <person name="Labutti K."/>
            <person name="Andreopoulos B."/>
            <person name="Lipzen A."/>
            <person name="Chen C."/>
            <person name="Yanf M."/>
            <person name="Daum C."/>
            <person name="Ng V."/>
            <person name="Clum A."/>
            <person name="Steindorff A."/>
            <person name="Ohm R."/>
            <person name="Martin F."/>
            <person name="Silar P."/>
            <person name="Natvig D."/>
            <person name="Lalanne C."/>
            <person name="Gautier V."/>
            <person name="Ament-Velasquez S.L."/>
            <person name="Kruys A."/>
            <person name="Hutchinson M.I."/>
            <person name="Powell A.J."/>
            <person name="Barry K."/>
            <person name="Miller A.N."/>
            <person name="Grigoriev I.V."/>
            <person name="Debuchy R."/>
            <person name="Gladieux P."/>
            <person name="Thoren M.H."/>
            <person name="Johannesson H."/>
        </authorList>
    </citation>
    <scope>NUCLEOTIDE SEQUENCE</scope>
    <source>
        <strain evidence="7">CBS 333.67</strain>
    </source>
</reference>
<dbReference type="RefSeq" id="XP_062719714.1">
    <property type="nucleotide sequence ID" value="XM_062864966.1"/>
</dbReference>
<evidence type="ECO:0000259" key="5">
    <source>
        <dbReference type="PROSITE" id="PS50056"/>
    </source>
</evidence>
<evidence type="ECO:0000259" key="4">
    <source>
        <dbReference type="PROSITE" id="PS50055"/>
    </source>
</evidence>
<evidence type="ECO:0000256" key="1">
    <source>
        <dbReference type="ARBA" id="ARBA00009649"/>
    </source>
</evidence>
<feature type="compositionally biased region" description="Polar residues" evidence="3">
    <location>
        <begin position="166"/>
        <end position="181"/>
    </location>
</feature>
<dbReference type="InterPro" id="IPR029021">
    <property type="entry name" value="Prot-tyrosine_phosphatase-like"/>
</dbReference>
<proteinExistence type="inferred from homology"/>
<dbReference type="Gene3D" id="3.90.190.10">
    <property type="entry name" value="Protein tyrosine phosphatase superfamily"/>
    <property type="match status" value="1"/>
</dbReference>
<evidence type="ECO:0000313" key="8">
    <source>
        <dbReference type="Proteomes" id="UP001273166"/>
    </source>
</evidence>
<dbReference type="InterPro" id="IPR016130">
    <property type="entry name" value="Tyr_Pase_AS"/>
</dbReference>
<evidence type="ECO:0000313" key="7">
    <source>
        <dbReference type="EMBL" id="KAK3303934.1"/>
    </source>
</evidence>
<dbReference type="PROSITE" id="PS00383">
    <property type="entry name" value="TYR_PHOSPHATASE_1"/>
    <property type="match status" value="1"/>
</dbReference>
<feature type="compositionally biased region" description="Low complexity" evidence="3">
    <location>
        <begin position="932"/>
        <end position="944"/>
    </location>
</feature>
<feature type="compositionally biased region" description="Basic and acidic residues" evidence="3">
    <location>
        <begin position="222"/>
        <end position="231"/>
    </location>
</feature>
<dbReference type="InterPro" id="IPR003595">
    <property type="entry name" value="Tyr_Pase_cat"/>
</dbReference>
<dbReference type="GO" id="GO:0004725">
    <property type="term" value="F:protein tyrosine phosphatase activity"/>
    <property type="evidence" value="ECO:0007669"/>
    <property type="project" value="UniProtKB-EC"/>
</dbReference>
<feature type="compositionally biased region" description="Low complexity" evidence="3">
    <location>
        <begin position="234"/>
        <end position="248"/>
    </location>
</feature>
<dbReference type="InterPro" id="IPR036873">
    <property type="entry name" value="Rhodanese-like_dom_sf"/>
</dbReference>
<dbReference type="FunFam" id="3.40.250.10:FF:000051">
    <property type="entry name" value="Protein tyrosine phosphatase (Pyp1), putative"/>
    <property type="match status" value="1"/>
</dbReference>
<feature type="domain" description="Rhodanese" evidence="6">
    <location>
        <begin position="340"/>
        <end position="456"/>
    </location>
</feature>
<feature type="domain" description="Tyrosine specific protein phosphatases" evidence="5">
    <location>
        <begin position="883"/>
        <end position="911"/>
    </location>
</feature>
<accession>A0AAJ0M003</accession>
<dbReference type="SMART" id="SM00450">
    <property type="entry name" value="RHOD"/>
    <property type="match status" value="1"/>
</dbReference>
<dbReference type="Pfam" id="PF00581">
    <property type="entry name" value="Rhodanese"/>
    <property type="match status" value="1"/>
</dbReference>
<dbReference type="SMART" id="SM00404">
    <property type="entry name" value="PTPc_motif"/>
    <property type="match status" value="1"/>
</dbReference>
<feature type="compositionally biased region" description="Polar residues" evidence="3">
    <location>
        <begin position="295"/>
        <end position="308"/>
    </location>
</feature>
<dbReference type="PROSITE" id="PS50055">
    <property type="entry name" value="TYR_PHOSPHATASE_PTP"/>
    <property type="match status" value="1"/>
</dbReference>
<dbReference type="PANTHER" id="PTHR19134">
    <property type="entry name" value="RECEPTOR-TYPE TYROSINE-PROTEIN PHOSPHATASE"/>
    <property type="match status" value="1"/>
</dbReference>
<dbReference type="PROSITE" id="PS50056">
    <property type="entry name" value="TYR_PHOSPHATASE_2"/>
    <property type="match status" value="1"/>
</dbReference>
<keyword evidence="8" id="KW-1185">Reference proteome</keyword>
<protein>
    <recommendedName>
        <fullName evidence="2">protein-tyrosine-phosphatase</fullName>
        <ecNumber evidence="2">3.1.3.48</ecNumber>
    </recommendedName>
</protein>
<dbReference type="Gene3D" id="3.40.250.10">
    <property type="entry name" value="Rhodanese-like domain"/>
    <property type="match status" value="1"/>
</dbReference>
<evidence type="ECO:0000256" key="3">
    <source>
        <dbReference type="SAM" id="MobiDB-lite"/>
    </source>
</evidence>